<dbReference type="EMBL" id="JAPHNL010000257">
    <property type="protein sequence ID" value="MCX3062073.1"/>
    <property type="molecule type" value="Genomic_DNA"/>
</dbReference>
<evidence type="ECO:0000313" key="2">
    <source>
        <dbReference type="EMBL" id="MCX3062073.1"/>
    </source>
</evidence>
<name>A0ABT3TYE8_9ACTN</name>
<keyword evidence="1" id="KW-0472">Membrane</keyword>
<proteinExistence type="predicted"/>
<reference evidence="2" key="1">
    <citation type="submission" date="2022-10" db="EMBL/GenBank/DDBJ databases">
        <title>Streptomyces beihaiensis sp. nov., a chitin degrading actinobacterium, isolated from shrimp pond soil.</title>
        <authorList>
            <person name="Xie J."/>
            <person name="Shen N."/>
        </authorList>
    </citation>
    <scope>NUCLEOTIDE SEQUENCE</scope>
    <source>
        <strain evidence="2">GXMU-J5</strain>
    </source>
</reference>
<keyword evidence="1" id="KW-0812">Transmembrane</keyword>
<sequence length="81" mass="8678">GVRAAGATAPTRRTGGQTALLVVFGLLTVVWGLIALLYCIGGATDSETSTGEWIVTSLFMWGVDALFAWPAVRVLRRTRRV</sequence>
<keyword evidence="1" id="KW-1133">Transmembrane helix</keyword>
<feature type="transmembrane region" description="Helical" evidence="1">
    <location>
        <begin position="53"/>
        <end position="72"/>
    </location>
</feature>
<dbReference type="Proteomes" id="UP001163064">
    <property type="component" value="Unassembled WGS sequence"/>
</dbReference>
<accession>A0ABT3TYE8</accession>
<evidence type="ECO:0000256" key="1">
    <source>
        <dbReference type="SAM" id="Phobius"/>
    </source>
</evidence>
<keyword evidence="3" id="KW-1185">Reference proteome</keyword>
<protein>
    <submittedName>
        <fullName evidence="2">Insulinase family protein</fullName>
    </submittedName>
</protein>
<feature type="transmembrane region" description="Helical" evidence="1">
    <location>
        <begin position="20"/>
        <end position="41"/>
    </location>
</feature>
<feature type="non-terminal residue" evidence="2">
    <location>
        <position position="1"/>
    </location>
</feature>
<organism evidence="2 3">
    <name type="scientific">Streptomyces beihaiensis</name>
    <dbReference type="NCBI Taxonomy" id="2984495"/>
    <lineage>
        <taxon>Bacteria</taxon>
        <taxon>Bacillati</taxon>
        <taxon>Actinomycetota</taxon>
        <taxon>Actinomycetes</taxon>
        <taxon>Kitasatosporales</taxon>
        <taxon>Streptomycetaceae</taxon>
        <taxon>Streptomyces</taxon>
    </lineage>
</organism>
<gene>
    <name evidence="2" type="ORF">OFY01_20380</name>
</gene>
<comment type="caution">
    <text evidence="2">The sequence shown here is derived from an EMBL/GenBank/DDBJ whole genome shotgun (WGS) entry which is preliminary data.</text>
</comment>
<evidence type="ECO:0000313" key="3">
    <source>
        <dbReference type="Proteomes" id="UP001163064"/>
    </source>
</evidence>